<dbReference type="Pfam" id="PF01663">
    <property type="entry name" value="Phosphodiest"/>
    <property type="match status" value="1"/>
</dbReference>
<comment type="caution">
    <text evidence="4">The sequence shown here is derived from an EMBL/GenBank/DDBJ whole genome shotgun (WGS) entry which is preliminary data.</text>
</comment>
<dbReference type="InterPro" id="IPR002591">
    <property type="entry name" value="Phosphodiest/P_Trfase"/>
</dbReference>
<dbReference type="InterPro" id="IPR032506">
    <property type="entry name" value="SGSH_C"/>
</dbReference>
<dbReference type="PROSITE" id="PS00523">
    <property type="entry name" value="SULFATASE_1"/>
    <property type="match status" value="1"/>
</dbReference>
<evidence type="ECO:0000256" key="2">
    <source>
        <dbReference type="ARBA" id="ARBA00022801"/>
    </source>
</evidence>
<dbReference type="CDD" id="cd16031">
    <property type="entry name" value="G6S_like"/>
    <property type="match status" value="1"/>
</dbReference>
<dbReference type="InterPro" id="IPR024607">
    <property type="entry name" value="Sulfatase_CS"/>
</dbReference>
<accession>A0A9D9E234</accession>
<evidence type="ECO:0000256" key="1">
    <source>
        <dbReference type="ARBA" id="ARBA00008779"/>
    </source>
</evidence>
<dbReference type="SUPFAM" id="SSF53649">
    <property type="entry name" value="Alkaline phosphatase-like"/>
    <property type="match status" value="1"/>
</dbReference>
<dbReference type="EMBL" id="JADIMW010000003">
    <property type="protein sequence ID" value="MBO8437307.1"/>
    <property type="molecule type" value="Genomic_DNA"/>
</dbReference>
<dbReference type="AlphaFoldDB" id="A0A9D9E234"/>
<dbReference type="Pfam" id="PF16347">
    <property type="entry name" value="SGSH_C"/>
    <property type="match status" value="1"/>
</dbReference>
<sequence length="524" mass="61135">MGKCYFFMAGGALSVLALNSCTDTSETKQLNIVYIMTDDHTRQVMGCYGSDYADTPNLDKIAEEGVIFTNAYVANSISGPSRACILTGKHSHINGFTDNTRTFDGEQQTFPKLLRKAGYQTAVIGKWHLHSLPTGFDYWDILIGQGDYYNSPFITMGDTLKTEGYVTNTITDKSIDWLENRRDKSKPFMLMVHHKAIHRNWMADTCHLKDYEEKVFPIPDNFYDDYDGRKAASLQEMDIREGDMDLLYDLKMYRPGDESRLRRNYISDDKRHGTYGNMNDAQRQAWDAHYNPIIKEFFSSNLKGKELMEWKYQRYMRDYMKTVKSLDENVGRLMAYLEESGLLENTLVIYTSDQGFYMGEHGWFDKRFMYDESFSTPLIMRLPKGYDRRGEITELVQNIDYAPTFLEIAGAEIPDDIQGVSLLPLLKGEKPENWRNALYYHFYEYPGEHAVRKHYGIYDGRYKLIHFYGDDIDEWELFDRNTDPSEMHNIYSLPENAGTVKQMKSRLKELQVMYKDPILEKYPL</sequence>
<feature type="domain" description="N-sulphoglucosamine sulphohydrolase C-terminal" evidence="3">
    <location>
        <begin position="359"/>
        <end position="511"/>
    </location>
</feature>
<keyword evidence="2" id="KW-0378">Hydrolase</keyword>
<evidence type="ECO:0000259" key="3">
    <source>
        <dbReference type="Pfam" id="PF16347"/>
    </source>
</evidence>
<dbReference type="PROSITE" id="PS00149">
    <property type="entry name" value="SULFATASE_2"/>
    <property type="match status" value="1"/>
</dbReference>
<reference evidence="4" key="1">
    <citation type="submission" date="2020-10" db="EMBL/GenBank/DDBJ databases">
        <authorList>
            <person name="Gilroy R."/>
        </authorList>
    </citation>
    <scope>NUCLEOTIDE SEQUENCE</scope>
    <source>
        <strain evidence="4">G3-4614</strain>
    </source>
</reference>
<organism evidence="4 5">
    <name type="scientific">Candidatus Caccoplasma merdipullorum</name>
    <dbReference type="NCBI Taxonomy" id="2840718"/>
    <lineage>
        <taxon>Bacteria</taxon>
        <taxon>Pseudomonadati</taxon>
        <taxon>Bacteroidota</taxon>
        <taxon>Bacteroidia</taxon>
        <taxon>Bacteroidales</taxon>
        <taxon>Bacteroidaceae</taxon>
        <taxon>Bacteroidaceae incertae sedis</taxon>
        <taxon>Candidatus Caccoplasma</taxon>
    </lineage>
</organism>
<comment type="similarity">
    <text evidence="1">Belongs to the sulfatase family.</text>
</comment>
<dbReference type="PANTHER" id="PTHR43108:SF6">
    <property type="entry name" value="N-SULPHOGLUCOSAMINE SULPHOHYDROLASE"/>
    <property type="match status" value="1"/>
</dbReference>
<dbReference type="PANTHER" id="PTHR43108">
    <property type="entry name" value="N-ACETYLGLUCOSAMINE-6-SULFATASE FAMILY MEMBER"/>
    <property type="match status" value="1"/>
</dbReference>
<gene>
    <name evidence="4" type="ORF">IAC54_00195</name>
</gene>
<evidence type="ECO:0000313" key="4">
    <source>
        <dbReference type="EMBL" id="MBO8437307.1"/>
    </source>
</evidence>
<dbReference type="GO" id="GO:0016787">
    <property type="term" value="F:hydrolase activity"/>
    <property type="evidence" value="ECO:0007669"/>
    <property type="project" value="UniProtKB-KW"/>
</dbReference>
<reference evidence="4" key="2">
    <citation type="journal article" date="2021" name="PeerJ">
        <title>Extensive microbial diversity within the chicken gut microbiome revealed by metagenomics and culture.</title>
        <authorList>
            <person name="Gilroy R."/>
            <person name="Ravi A."/>
            <person name="Getino M."/>
            <person name="Pursley I."/>
            <person name="Horton D.L."/>
            <person name="Alikhan N.F."/>
            <person name="Baker D."/>
            <person name="Gharbi K."/>
            <person name="Hall N."/>
            <person name="Watson M."/>
            <person name="Adriaenssens E.M."/>
            <person name="Foster-Nyarko E."/>
            <person name="Jarju S."/>
            <person name="Secka A."/>
            <person name="Antonio M."/>
            <person name="Oren A."/>
            <person name="Chaudhuri R.R."/>
            <person name="La Ragione R."/>
            <person name="Hildebrand F."/>
            <person name="Pallen M.J."/>
        </authorList>
    </citation>
    <scope>NUCLEOTIDE SEQUENCE</scope>
    <source>
        <strain evidence="4">G3-4614</strain>
    </source>
</reference>
<evidence type="ECO:0000313" key="5">
    <source>
        <dbReference type="Proteomes" id="UP000823636"/>
    </source>
</evidence>
<name>A0A9D9E234_9BACT</name>
<dbReference type="InterPro" id="IPR017850">
    <property type="entry name" value="Alkaline_phosphatase_core_sf"/>
</dbReference>
<protein>
    <submittedName>
        <fullName evidence="4">Sulfatase</fullName>
    </submittedName>
</protein>
<dbReference type="Gene3D" id="3.40.720.10">
    <property type="entry name" value="Alkaline Phosphatase, subunit A"/>
    <property type="match status" value="1"/>
</dbReference>
<proteinExistence type="inferred from homology"/>
<dbReference type="Proteomes" id="UP000823636">
    <property type="component" value="Unassembled WGS sequence"/>
</dbReference>